<dbReference type="Pfam" id="PF16945">
    <property type="entry name" value="Phage_r1t_holin"/>
    <property type="match status" value="1"/>
</dbReference>
<accession>A0A1I1ZCV3</accession>
<dbReference type="InterPro" id="IPR020109">
    <property type="entry name" value="Holin_r1t"/>
</dbReference>
<evidence type="ECO:0000313" key="2">
    <source>
        <dbReference type="EMBL" id="SFE29591.1"/>
    </source>
</evidence>
<sequence length="211" mass="21664">MISETRNVDPMAEVVPKWRAVVLDFVERAGWSAGQVFFATLLAGGVGSVIDLPWKYSLTLAVSAFVSSVILTAVQYLSKLTNLAFWPDLLTRLSKTFLASLSGSMVAGVFDITTFDWESALNVAFLATVASLAKGLLAREPAAANGQVPPGASPSTLPMGTYREAVDHAPPPPTVAATNPPDGAAGSVPDGQAGVVLGEAGGARPAAGDPA</sequence>
<keyword evidence="3" id="KW-1185">Reference proteome</keyword>
<evidence type="ECO:0000313" key="3">
    <source>
        <dbReference type="Proteomes" id="UP000199645"/>
    </source>
</evidence>
<dbReference type="AlphaFoldDB" id="A0A1I1ZCV3"/>
<gene>
    <name evidence="2" type="ORF">SAMN05421541_10137</name>
</gene>
<evidence type="ECO:0000256" key="1">
    <source>
        <dbReference type="SAM" id="MobiDB-lite"/>
    </source>
</evidence>
<proteinExistence type="predicted"/>
<feature type="region of interest" description="Disordered" evidence="1">
    <location>
        <begin position="143"/>
        <end position="211"/>
    </location>
</feature>
<protein>
    <submittedName>
        <fullName evidence="2">Phage r1t holin</fullName>
    </submittedName>
</protein>
<dbReference type="EMBL" id="FONV01000001">
    <property type="protein sequence ID" value="SFE29591.1"/>
    <property type="molecule type" value="Genomic_DNA"/>
</dbReference>
<organism evidence="2 3">
    <name type="scientific">Actinoplanes philippinensis</name>
    <dbReference type="NCBI Taxonomy" id="35752"/>
    <lineage>
        <taxon>Bacteria</taxon>
        <taxon>Bacillati</taxon>
        <taxon>Actinomycetota</taxon>
        <taxon>Actinomycetes</taxon>
        <taxon>Micromonosporales</taxon>
        <taxon>Micromonosporaceae</taxon>
        <taxon>Actinoplanes</taxon>
    </lineage>
</organism>
<name>A0A1I1ZCV3_9ACTN</name>
<reference evidence="2 3" key="1">
    <citation type="submission" date="2016-10" db="EMBL/GenBank/DDBJ databases">
        <authorList>
            <person name="de Groot N.N."/>
        </authorList>
    </citation>
    <scope>NUCLEOTIDE SEQUENCE [LARGE SCALE GENOMIC DNA]</scope>
    <source>
        <strain evidence="2 3">DSM 43019</strain>
    </source>
</reference>
<dbReference type="Proteomes" id="UP000199645">
    <property type="component" value="Unassembled WGS sequence"/>
</dbReference>
<feature type="compositionally biased region" description="Low complexity" evidence="1">
    <location>
        <begin position="202"/>
        <end position="211"/>
    </location>
</feature>
<dbReference type="STRING" id="35752.SAMN05421541_10137"/>
<dbReference type="OrthoDB" id="3291826at2"/>